<dbReference type="Proteomes" id="UP001363622">
    <property type="component" value="Unassembled WGS sequence"/>
</dbReference>
<organism evidence="1 2">
    <name type="scientific">Phyllosticta citriasiana</name>
    <dbReference type="NCBI Taxonomy" id="595635"/>
    <lineage>
        <taxon>Eukaryota</taxon>
        <taxon>Fungi</taxon>
        <taxon>Dikarya</taxon>
        <taxon>Ascomycota</taxon>
        <taxon>Pezizomycotina</taxon>
        <taxon>Dothideomycetes</taxon>
        <taxon>Dothideomycetes incertae sedis</taxon>
        <taxon>Botryosphaeriales</taxon>
        <taxon>Phyllostictaceae</taxon>
        <taxon>Phyllosticta</taxon>
    </lineage>
</organism>
<accession>A0ABR1KJE3</accession>
<name>A0ABR1KJE3_9PEZI</name>
<protein>
    <recommendedName>
        <fullName evidence="3">Hsp70 family protein</fullName>
    </recommendedName>
</protein>
<gene>
    <name evidence="1" type="ORF">IWZ03DRAFT_361424</name>
</gene>
<keyword evidence="2" id="KW-1185">Reference proteome</keyword>
<comment type="caution">
    <text evidence="1">The sequence shown here is derived from an EMBL/GenBank/DDBJ whole genome shotgun (WGS) entry which is preliminary data.</text>
</comment>
<dbReference type="EMBL" id="JBBPHU010000008">
    <property type="protein sequence ID" value="KAK7514984.1"/>
    <property type="molecule type" value="Genomic_DNA"/>
</dbReference>
<sequence>MGSLEMAKYDFGSEYDEEKGVYDVCHVDMVPYQHRNLRPSRPYGENPQFFKPIVKKILELVQTQIDRARRNRRQVPHTILVGGFGENEFFDAHMREFCETKEPQLKLSCPPNCQSARFQFHKNGIWQDAMVDEESQSTSTGCKGGPVPPGKTLTKLVQREVKQGEALDFDEVEIFKAPQFEYPLTVELAASIEIKFKNNELATARSKKSQKLGMEVTLLHYNIEVNMSSDLGIFTVAVIHDTTKRQMGTATIQFQTED</sequence>
<evidence type="ECO:0008006" key="3">
    <source>
        <dbReference type="Google" id="ProtNLM"/>
    </source>
</evidence>
<proteinExistence type="predicted"/>
<evidence type="ECO:0000313" key="1">
    <source>
        <dbReference type="EMBL" id="KAK7514984.1"/>
    </source>
</evidence>
<evidence type="ECO:0000313" key="2">
    <source>
        <dbReference type="Proteomes" id="UP001363622"/>
    </source>
</evidence>
<reference evidence="1 2" key="1">
    <citation type="submission" date="2024-04" db="EMBL/GenBank/DDBJ databases">
        <title>Phyllosticta paracitricarpa is synonymous to the EU quarantine fungus P. citricarpa based on phylogenomic analyses.</title>
        <authorList>
            <consortium name="Lawrence Berkeley National Laboratory"/>
            <person name="Van Ingen-Buijs V.A."/>
            <person name="Van Westerhoven A.C."/>
            <person name="Haridas S."/>
            <person name="Skiadas P."/>
            <person name="Martin F."/>
            <person name="Groenewald J.Z."/>
            <person name="Crous P.W."/>
            <person name="Seidl M.F."/>
        </authorList>
    </citation>
    <scope>NUCLEOTIDE SEQUENCE [LARGE SCALE GENOMIC DNA]</scope>
    <source>
        <strain evidence="1 2">CBS 123371</strain>
    </source>
</reference>